<evidence type="ECO:0000256" key="4">
    <source>
        <dbReference type="ARBA" id="ARBA00022989"/>
    </source>
</evidence>
<dbReference type="Pfam" id="PF01553">
    <property type="entry name" value="Acyltransferase"/>
    <property type="match status" value="1"/>
</dbReference>
<feature type="transmembrane region" description="Helical" evidence="7">
    <location>
        <begin position="285"/>
        <end position="305"/>
    </location>
</feature>
<dbReference type="SUPFAM" id="SSF69593">
    <property type="entry name" value="Glycerol-3-phosphate (1)-acyltransferase"/>
    <property type="match status" value="1"/>
</dbReference>
<dbReference type="CDD" id="cd07989">
    <property type="entry name" value="LPLAT_AGPAT-like"/>
    <property type="match status" value="1"/>
</dbReference>
<organism evidence="9 10">
    <name type="scientific">Haloferula sargassicola</name>
    <dbReference type="NCBI Taxonomy" id="490096"/>
    <lineage>
        <taxon>Bacteria</taxon>
        <taxon>Pseudomonadati</taxon>
        <taxon>Verrucomicrobiota</taxon>
        <taxon>Verrucomicrobiia</taxon>
        <taxon>Verrucomicrobiales</taxon>
        <taxon>Verrucomicrobiaceae</taxon>
        <taxon>Haloferula</taxon>
    </lineage>
</organism>
<evidence type="ECO:0000256" key="7">
    <source>
        <dbReference type="SAM" id="Phobius"/>
    </source>
</evidence>
<dbReference type="SMART" id="SM00563">
    <property type="entry name" value="PlsC"/>
    <property type="match status" value="1"/>
</dbReference>
<reference evidence="9 10" key="1">
    <citation type="submission" date="2024-02" db="EMBL/GenBank/DDBJ databases">
        <title>Haloferula sargassicola NBRC 104335.</title>
        <authorList>
            <person name="Ichikawa N."/>
            <person name="Katano-Makiyama Y."/>
            <person name="Hidaka K."/>
        </authorList>
    </citation>
    <scope>NUCLEOTIDE SEQUENCE [LARGE SCALE GENOMIC DNA]</scope>
    <source>
        <strain evidence="9 10">NBRC 104335</strain>
    </source>
</reference>
<dbReference type="InterPro" id="IPR002123">
    <property type="entry name" value="Plipid/glycerol_acylTrfase"/>
</dbReference>
<gene>
    <name evidence="9" type="primary">aas_2</name>
    <name evidence="9" type="ORF">Hsar01_00640</name>
</gene>
<dbReference type="PANTHER" id="PTHR10434:SF15">
    <property type="entry name" value="PHOSPHOLIPID_GLYCEROL ACYLTRANSFERASE DOMAIN-CONTAINING PROTEIN"/>
    <property type="match status" value="1"/>
</dbReference>
<keyword evidence="3 7" id="KW-0812">Transmembrane</keyword>
<feature type="transmembrane region" description="Helical" evidence="7">
    <location>
        <begin position="116"/>
        <end position="137"/>
    </location>
</feature>
<evidence type="ECO:0000313" key="10">
    <source>
        <dbReference type="Proteomes" id="UP001476282"/>
    </source>
</evidence>
<feature type="transmembrane region" description="Helical" evidence="7">
    <location>
        <begin position="62"/>
        <end position="80"/>
    </location>
</feature>
<dbReference type="EMBL" id="BAABRI010000003">
    <property type="protein sequence ID" value="GAA5481431.1"/>
    <property type="molecule type" value="Genomic_DNA"/>
</dbReference>
<dbReference type="SUPFAM" id="SSF103473">
    <property type="entry name" value="MFS general substrate transporter"/>
    <property type="match status" value="1"/>
</dbReference>
<feature type="transmembrane region" description="Helical" evidence="7">
    <location>
        <begin position="193"/>
        <end position="212"/>
    </location>
</feature>
<evidence type="ECO:0000256" key="5">
    <source>
        <dbReference type="ARBA" id="ARBA00023136"/>
    </source>
</evidence>
<evidence type="ECO:0000256" key="1">
    <source>
        <dbReference type="ARBA" id="ARBA00005189"/>
    </source>
</evidence>
<comment type="caution">
    <text evidence="9">The sequence shown here is derived from an EMBL/GenBank/DDBJ whole genome shotgun (WGS) entry which is preliminary data.</text>
</comment>
<feature type="transmembrane region" description="Helical" evidence="7">
    <location>
        <begin position="37"/>
        <end position="56"/>
    </location>
</feature>
<accession>A0ABP9UL56</accession>
<feature type="transmembrane region" description="Helical" evidence="7">
    <location>
        <begin position="246"/>
        <end position="265"/>
    </location>
</feature>
<sequence length="834" mass="89281">MQPAEPDTDHLEPDRRKWVGFWSMIVQQTQNAFNDKAAQFILVPLAGAVGATIFGLPIEDAAGLMIALPFVLFAPLAGWVSDRFSKRNVMLGAAIAQLVILVWLAGSVYFRSMPLALAGFFALAVQSAFFGPAKVGITKELIGSKHLGFGAGVQQMTAMLAILVGQIAMGVVFDRRFITGGGGHEAAWQAASGPLFLIMLGGIPAIVLAWIVPRTPAQGAAKLRLKTTIEHFNHLRELWSDGPMRLASFGIAFFWGFAAFLNLWAIKVAAELTQSGEGFGTLQSWFMAAAGIGMAAGFGVASVLLRRRIELGWVPVGGLLMTIAAVVLAFIDPRGSLDLLTDGPAAAFGSAFLWVMTLLAFFAAIFLAPLNAWIQDRYPAAKRGELQSAVNLQDCLAGILAVVFIRLGFSLLGGLENLAVLHWLLLLAAVFCGAMTVGIIRLLPSHFVRVLGLTVIRTFYRIRAVDAHHVPEKGGVLLLANHVSWADAFFLTAASPRPVRFVMDATYMKYRPVAWFCRIFDTVPISLGRPREALRIAAEALNAGDVVCLFPEGQLTRTGTLQPLQRGAELIARQAGAPIVPVWMDGAWGSIFSFERNRFFRKRPYRVPYGIGIAFGAPLEGAGTTVERIRLAMLDASAAALASRLPSWRRDPAVMANGYQLGQINALPRRARFAGLATDPEIDALPGLAAFSRLFGSRFEKPGTPADSEVAHWVGGDALRSAIEKGARPAVPAVFFDFGTRAAEPLEAEGWTHCPCLAAGGVMVSLSFPDPPIPNAASKAQPGGRENTLGHLLPGFAVGEDQRTICGPATGRVPLPLPEGLQVGPHGLVLRTGA</sequence>
<feature type="transmembrane region" description="Helical" evidence="7">
    <location>
        <begin position="312"/>
        <end position="331"/>
    </location>
</feature>
<evidence type="ECO:0000313" key="9">
    <source>
        <dbReference type="EMBL" id="GAA5481431.1"/>
    </source>
</evidence>
<protein>
    <submittedName>
        <fullName evidence="9">Bifunctional protein Aas</fullName>
    </submittedName>
</protein>
<dbReference type="InterPro" id="IPR036259">
    <property type="entry name" value="MFS_trans_sf"/>
</dbReference>
<dbReference type="RefSeq" id="WP_353565583.1">
    <property type="nucleotide sequence ID" value="NZ_BAABRI010000003.1"/>
</dbReference>
<keyword evidence="2" id="KW-0808">Transferase</keyword>
<name>A0ABP9UL56_9BACT</name>
<dbReference type="InterPro" id="IPR011701">
    <property type="entry name" value="MFS"/>
</dbReference>
<keyword evidence="10" id="KW-1185">Reference proteome</keyword>
<evidence type="ECO:0000256" key="2">
    <source>
        <dbReference type="ARBA" id="ARBA00022679"/>
    </source>
</evidence>
<feature type="transmembrane region" description="Helical" evidence="7">
    <location>
        <begin position="149"/>
        <end position="173"/>
    </location>
</feature>
<keyword evidence="5 7" id="KW-0472">Membrane</keyword>
<keyword evidence="6" id="KW-0012">Acyltransferase</keyword>
<proteinExistence type="predicted"/>
<keyword evidence="4 7" id="KW-1133">Transmembrane helix</keyword>
<dbReference type="Proteomes" id="UP001476282">
    <property type="component" value="Unassembled WGS sequence"/>
</dbReference>
<dbReference type="PANTHER" id="PTHR10434">
    <property type="entry name" value="1-ACYL-SN-GLYCEROL-3-PHOSPHATE ACYLTRANSFERASE"/>
    <property type="match status" value="1"/>
</dbReference>
<evidence type="ECO:0000256" key="3">
    <source>
        <dbReference type="ARBA" id="ARBA00022692"/>
    </source>
</evidence>
<feature type="transmembrane region" description="Helical" evidence="7">
    <location>
        <begin position="351"/>
        <end position="374"/>
    </location>
</feature>
<evidence type="ECO:0000256" key="6">
    <source>
        <dbReference type="ARBA" id="ARBA00023315"/>
    </source>
</evidence>
<dbReference type="Pfam" id="PF07690">
    <property type="entry name" value="MFS_1"/>
    <property type="match status" value="1"/>
</dbReference>
<dbReference type="Gene3D" id="1.20.1250.20">
    <property type="entry name" value="MFS general substrate transporter like domains"/>
    <property type="match status" value="1"/>
</dbReference>
<feature type="transmembrane region" description="Helical" evidence="7">
    <location>
        <begin position="421"/>
        <end position="443"/>
    </location>
</feature>
<feature type="transmembrane region" description="Helical" evidence="7">
    <location>
        <begin position="89"/>
        <end position="110"/>
    </location>
</feature>
<evidence type="ECO:0000259" key="8">
    <source>
        <dbReference type="SMART" id="SM00563"/>
    </source>
</evidence>
<feature type="domain" description="Phospholipid/glycerol acyltransferase" evidence="8">
    <location>
        <begin position="476"/>
        <end position="587"/>
    </location>
</feature>
<comment type="pathway">
    <text evidence="1">Lipid metabolism.</text>
</comment>